<feature type="compositionally biased region" description="Polar residues" evidence="11">
    <location>
        <begin position="443"/>
        <end position="453"/>
    </location>
</feature>
<dbReference type="STRING" id="92696.A0A4R0R8U6"/>
<comment type="similarity">
    <text evidence="2">Belongs to the fungal Na(+)/H(+) exchanger family.</text>
</comment>
<accession>A0A4R0R8U6</accession>
<protein>
    <recommendedName>
        <fullName evidence="13">Cation/H+ exchanger transmembrane domain-containing protein</fullName>
    </recommendedName>
</protein>
<feature type="transmembrane region" description="Helical" evidence="12">
    <location>
        <begin position="42"/>
        <end position="65"/>
    </location>
</feature>
<feature type="transmembrane region" description="Helical" evidence="12">
    <location>
        <begin position="336"/>
        <end position="358"/>
    </location>
</feature>
<dbReference type="InterPro" id="IPR006153">
    <property type="entry name" value="Cation/H_exchanger_TM"/>
</dbReference>
<evidence type="ECO:0000313" key="14">
    <source>
        <dbReference type="EMBL" id="TCD63902.1"/>
    </source>
</evidence>
<dbReference type="PANTHER" id="PTHR31382">
    <property type="entry name" value="NA(+)/H(+) ANTIPORTER"/>
    <property type="match status" value="1"/>
</dbReference>
<evidence type="ECO:0000313" key="15">
    <source>
        <dbReference type="Proteomes" id="UP000292702"/>
    </source>
</evidence>
<feature type="transmembrane region" description="Helical" evidence="12">
    <location>
        <begin position="270"/>
        <end position="289"/>
    </location>
</feature>
<evidence type="ECO:0000256" key="11">
    <source>
        <dbReference type="SAM" id="MobiDB-lite"/>
    </source>
</evidence>
<dbReference type="OrthoDB" id="2190219at2759"/>
<evidence type="ECO:0000256" key="4">
    <source>
        <dbReference type="ARBA" id="ARBA00022449"/>
    </source>
</evidence>
<gene>
    <name evidence="14" type="ORF">EIP91_004781</name>
</gene>
<dbReference type="Proteomes" id="UP000292702">
    <property type="component" value="Unassembled WGS sequence"/>
</dbReference>
<evidence type="ECO:0000256" key="10">
    <source>
        <dbReference type="ARBA" id="ARBA00023201"/>
    </source>
</evidence>
<feature type="transmembrane region" description="Helical" evidence="12">
    <location>
        <begin position="378"/>
        <end position="400"/>
    </location>
</feature>
<keyword evidence="15" id="KW-1185">Reference proteome</keyword>
<dbReference type="InterPro" id="IPR004712">
    <property type="entry name" value="Na+/H+_antiporter_fungi"/>
</dbReference>
<dbReference type="GO" id="GO:0120029">
    <property type="term" value="P:proton export across plasma membrane"/>
    <property type="evidence" value="ECO:0007669"/>
    <property type="project" value="InterPro"/>
</dbReference>
<feature type="transmembrane region" description="Helical" evidence="12">
    <location>
        <begin position="106"/>
        <end position="128"/>
    </location>
</feature>
<keyword evidence="3" id="KW-0813">Transport</keyword>
<dbReference type="Gene3D" id="1.20.1530.20">
    <property type="match status" value="1"/>
</dbReference>
<feature type="transmembrane region" description="Helical" evidence="12">
    <location>
        <begin position="301"/>
        <end position="324"/>
    </location>
</feature>
<keyword evidence="5 12" id="KW-0812">Transmembrane</keyword>
<evidence type="ECO:0000256" key="7">
    <source>
        <dbReference type="ARBA" id="ARBA00023053"/>
    </source>
</evidence>
<dbReference type="InterPro" id="IPR038770">
    <property type="entry name" value="Na+/solute_symporter_sf"/>
</dbReference>
<feature type="transmembrane region" description="Helical" evidence="12">
    <location>
        <begin position="187"/>
        <end position="207"/>
    </location>
</feature>
<feature type="transmembrane region" description="Helical" evidence="12">
    <location>
        <begin position="77"/>
        <end position="100"/>
    </location>
</feature>
<reference evidence="14 15" key="1">
    <citation type="submission" date="2018-11" db="EMBL/GenBank/DDBJ databases">
        <title>Genome assembly of Steccherinum ochraceum LE-BIN_3174, the white-rot fungus of the Steccherinaceae family (The Residual Polyporoid clade, Polyporales, Basidiomycota).</title>
        <authorList>
            <person name="Fedorova T.V."/>
            <person name="Glazunova O.A."/>
            <person name="Landesman E.O."/>
            <person name="Moiseenko K.V."/>
            <person name="Psurtseva N.V."/>
            <person name="Savinova O.S."/>
            <person name="Shakhova N.V."/>
            <person name="Tyazhelova T.V."/>
            <person name="Vasina D.V."/>
        </authorList>
    </citation>
    <scope>NUCLEOTIDE SEQUENCE [LARGE SCALE GENOMIC DNA]</scope>
    <source>
        <strain evidence="14 15">LE-BIN_3174</strain>
    </source>
</reference>
<dbReference type="GO" id="GO:0042391">
    <property type="term" value="P:regulation of membrane potential"/>
    <property type="evidence" value="ECO:0007669"/>
    <property type="project" value="InterPro"/>
</dbReference>
<dbReference type="GO" id="GO:0030007">
    <property type="term" value="P:intracellular potassium ion homeostasis"/>
    <property type="evidence" value="ECO:0007669"/>
    <property type="project" value="TreeGrafter"/>
</dbReference>
<dbReference type="GO" id="GO:0036376">
    <property type="term" value="P:sodium ion export across plasma membrane"/>
    <property type="evidence" value="ECO:0007669"/>
    <property type="project" value="InterPro"/>
</dbReference>
<evidence type="ECO:0000256" key="2">
    <source>
        <dbReference type="ARBA" id="ARBA00005248"/>
    </source>
</evidence>
<sequence>MVSLLIREKIYINEVVLGTAFGVLMGPHVANAFDPRSWGTHTSVVTLEVMRIVLATGLFAIGVELPQSYLADHAKSLLILVVPTMAFGWLVIAGFIVAIFPNLSFISALAISACLTPTDPIISAAIIGGKYAMKHVPGNLRRILAAESAANDGLAYPFLSISIYLTVETSRRVAFGKWFLVGWLYEVILGTVLGAVLGRLFCIVMKISYGRGYIDRESYVAQYLALALLTIGIASSIGTDDLLTAFAAGSAISWDGHFNTQIEDEVFSSVIDLLLNCGCFIYIGAWLPFDSFNSPELGITPWRLILLFLVVMFLRRIPSILLLYRWIPEIDGWREALMCGHFGPMGVGAVFVSTLALSRLPTPQSPPQNQQELLAATLQTLVSFVVLGSILIHGLSIPSFSFGKRLHSRTVSLTHTWTSRQTNGPDWLLWARRAPAPGAGASVPQTANASVTDLESAMSPHIKKGNLESDAPVMSQDDVMHEAHEPPLGEAALTEDLPEEHGTTEASAGGVSFAKDLTSTPARFSPETVDDSHEDDPGPPSGARTPNRPNGVPSAFMDHEPTPPQTPTRVVRFPEGQ</sequence>
<proteinExistence type="inferred from homology"/>
<evidence type="ECO:0000256" key="6">
    <source>
        <dbReference type="ARBA" id="ARBA00022989"/>
    </source>
</evidence>
<feature type="region of interest" description="Disordered" evidence="11">
    <location>
        <begin position="438"/>
        <end position="457"/>
    </location>
</feature>
<dbReference type="GO" id="GO:0015385">
    <property type="term" value="F:sodium:proton antiporter activity"/>
    <property type="evidence" value="ECO:0007669"/>
    <property type="project" value="InterPro"/>
</dbReference>
<keyword evidence="8" id="KW-0406">Ion transport</keyword>
<comment type="caution">
    <text evidence="14">The sequence shown here is derived from an EMBL/GenBank/DDBJ whole genome shotgun (WGS) entry which is preliminary data.</text>
</comment>
<name>A0A4R0R8U6_9APHY</name>
<keyword evidence="10" id="KW-0739">Sodium transport</keyword>
<dbReference type="GO" id="GO:0005886">
    <property type="term" value="C:plasma membrane"/>
    <property type="evidence" value="ECO:0007669"/>
    <property type="project" value="InterPro"/>
</dbReference>
<keyword evidence="7" id="KW-0915">Sodium</keyword>
<dbReference type="AlphaFoldDB" id="A0A4R0R8U6"/>
<evidence type="ECO:0000256" key="8">
    <source>
        <dbReference type="ARBA" id="ARBA00023065"/>
    </source>
</evidence>
<evidence type="ECO:0000256" key="9">
    <source>
        <dbReference type="ARBA" id="ARBA00023136"/>
    </source>
</evidence>
<evidence type="ECO:0000259" key="13">
    <source>
        <dbReference type="Pfam" id="PF00999"/>
    </source>
</evidence>
<dbReference type="Pfam" id="PF00999">
    <property type="entry name" value="Na_H_Exchanger"/>
    <property type="match status" value="1"/>
</dbReference>
<dbReference type="PANTHER" id="PTHR31382:SF4">
    <property type="entry name" value="NA(+)_H(+) ANTIPORTER"/>
    <property type="match status" value="1"/>
</dbReference>
<evidence type="ECO:0000256" key="12">
    <source>
        <dbReference type="SAM" id="Phobius"/>
    </source>
</evidence>
<keyword evidence="6 12" id="KW-1133">Transmembrane helix</keyword>
<evidence type="ECO:0000256" key="5">
    <source>
        <dbReference type="ARBA" id="ARBA00022692"/>
    </source>
</evidence>
<organism evidence="14 15">
    <name type="scientific">Steccherinum ochraceum</name>
    <dbReference type="NCBI Taxonomy" id="92696"/>
    <lineage>
        <taxon>Eukaryota</taxon>
        <taxon>Fungi</taxon>
        <taxon>Dikarya</taxon>
        <taxon>Basidiomycota</taxon>
        <taxon>Agaricomycotina</taxon>
        <taxon>Agaricomycetes</taxon>
        <taxon>Polyporales</taxon>
        <taxon>Steccherinaceae</taxon>
        <taxon>Steccherinum</taxon>
    </lineage>
</organism>
<keyword evidence="4" id="KW-0050">Antiport</keyword>
<keyword evidence="9 12" id="KW-0472">Membrane</keyword>
<evidence type="ECO:0000256" key="1">
    <source>
        <dbReference type="ARBA" id="ARBA00004141"/>
    </source>
</evidence>
<feature type="domain" description="Cation/H+ exchanger transmembrane" evidence="13">
    <location>
        <begin position="5"/>
        <end position="400"/>
    </location>
</feature>
<feature type="region of interest" description="Disordered" evidence="11">
    <location>
        <begin position="498"/>
        <end position="577"/>
    </location>
</feature>
<evidence type="ECO:0000256" key="3">
    <source>
        <dbReference type="ARBA" id="ARBA00022448"/>
    </source>
</evidence>
<comment type="subcellular location">
    <subcellularLocation>
        <location evidence="1">Membrane</location>
        <topology evidence="1">Multi-pass membrane protein</topology>
    </subcellularLocation>
</comment>
<dbReference type="EMBL" id="RWJN01000267">
    <property type="protein sequence ID" value="TCD63902.1"/>
    <property type="molecule type" value="Genomic_DNA"/>
</dbReference>